<evidence type="ECO:0000256" key="5">
    <source>
        <dbReference type="ARBA" id="ARBA00022917"/>
    </source>
</evidence>
<dbReference type="Gene3D" id="1.10.730.10">
    <property type="entry name" value="Isoleucyl-tRNA Synthetase, Domain 1"/>
    <property type="match status" value="1"/>
</dbReference>
<dbReference type="InterPro" id="IPR002300">
    <property type="entry name" value="aa-tRNA-synth_Ia"/>
</dbReference>
<evidence type="ECO:0000256" key="2">
    <source>
        <dbReference type="ARBA" id="ARBA00022598"/>
    </source>
</evidence>
<accession>A0A449AS19</accession>
<keyword evidence="4" id="KW-0067">ATP-binding</keyword>
<sequence>MIEIFQDNYDEVTGFLLDIKTMKIKVQIESPGEGWKQDDDVLDTWFSSGIAPFVFMGWPKKTSMLKRYYPTSLLVTGYDIIFFWVARMYFFGIEFMKEAPFKELLFHGLIRDSKGVKMSKSFNNGVDPMDLIDQYGSDSLRWFLLTIHPLEWILDFQLRK</sequence>
<keyword evidence="5" id="KW-0648">Protein biosynthesis</keyword>
<keyword evidence="2 10" id="KW-0436">Ligase</keyword>
<gene>
    <name evidence="10" type="primary">valS_8</name>
    <name evidence="10" type="ORF">NCTC10146_00826</name>
</gene>
<dbReference type="GO" id="GO:0005829">
    <property type="term" value="C:cytosol"/>
    <property type="evidence" value="ECO:0007669"/>
    <property type="project" value="TreeGrafter"/>
</dbReference>
<evidence type="ECO:0000256" key="3">
    <source>
        <dbReference type="ARBA" id="ARBA00022741"/>
    </source>
</evidence>
<dbReference type="SUPFAM" id="SSF52374">
    <property type="entry name" value="Nucleotidylyl transferase"/>
    <property type="match status" value="1"/>
</dbReference>
<dbReference type="GO" id="GO:0006438">
    <property type="term" value="P:valyl-tRNA aminoacylation"/>
    <property type="evidence" value="ECO:0007669"/>
    <property type="project" value="InterPro"/>
</dbReference>
<protein>
    <recommendedName>
        <fullName evidence="1">valine--tRNA ligase</fullName>
        <ecNumber evidence="1">6.1.1.9</ecNumber>
    </recommendedName>
    <alternativeName>
        <fullName evidence="7">Valyl-tRNA synthetase</fullName>
    </alternativeName>
</protein>
<evidence type="ECO:0000256" key="1">
    <source>
        <dbReference type="ARBA" id="ARBA00013169"/>
    </source>
</evidence>
<geneLocation type="plasmid" evidence="10 11">
    <name>12</name>
</geneLocation>
<dbReference type="InterPro" id="IPR002303">
    <property type="entry name" value="Valyl-tRNA_ligase"/>
</dbReference>
<dbReference type="PANTHER" id="PTHR11946:SF93">
    <property type="entry name" value="VALINE--TRNA LIGASE, CHLOROPLASTIC_MITOCHONDRIAL 2"/>
    <property type="match status" value="1"/>
</dbReference>
<keyword evidence="10" id="KW-0614">Plasmid</keyword>
<reference evidence="10 11" key="1">
    <citation type="submission" date="2019-01" db="EMBL/GenBank/DDBJ databases">
        <authorList>
            <consortium name="Pathogen Informatics"/>
        </authorList>
    </citation>
    <scope>NUCLEOTIDE SEQUENCE [LARGE SCALE GENOMIC DNA]</scope>
    <source>
        <strain evidence="10 11">NCTC10146</strain>
        <plasmid evidence="11">12</plasmid>
    </source>
</reference>
<feature type="domain" description="Aminoacyl-tRNA synthetase class Ia" evidence="9">
    <location>
        <begin position="24"/>
        <end position="146"/>
    </location>
</feature>
<keyword evidence="3" id="KW-0547">Nucleotide-binding</keyword>
<dbReference type="Pfam" id="PF00133">
    <property type="entry name" value="tRNA-synt_1"/>
    <property type="match status" value="1"/>
</dbReference>
<dbReference type="Proteomes" id="UP000290495">
    <property type="component" value="Plasmid 12"/>
</dbReference>
<evidence type="ECO:0000259" key="9">
    <source>
        <dbReference type="Pfam" id="PF00133"/>
    </source>
</evidence>
<dbReference type="GO" id="GO:0004832">
    <property type="term" value="F:valine-tRNA ligase activity"/>
    <property type="evidence" value="ECO:0007669"/>
    <property type="project" value="UniProtKB-EC"/>
</dbReference>
<feature type="transmembrane region" description="Helical" evidence="8">
    <location>
        <begin position="68"/>
        <end position="90"/>
    </location>
</feature>
<evidence type="ECO:0000256" key="8">
    <source>
        <dbReference type="SAM" id="Phobius"/>
    </source>
</evidence>
<dbReference type="PRINTS" id="PR00986">
    <property type="entry name" value="TRNASYNTHVAL"/>
</dbReference>
<dbReference type="PANTHER" id="PTHR11946">
    <property type="entry name" value="VALYL-TRNA SYNTHETASES"/>
    <property type="match status" value="1"/>
</dbReference>
<dbReference type="AlphaFoldDB" id="A0A449AS19"/>
<keyword evidence="8" id="KW-0472">Membrane</keyword>
<keyword evidence="8" id="KW-1133">Transmembrane helix</keyword>
<evidence type="ECO:0000313" key="11">
    <source>
        <dbReference type="Proteomes" id="UP000290495"/>
    </source>
</evidence>
<dbReference type="InterPro" id="IPR014729">
    <property type="entry name" value="Rossmann-like_a/b/a_fold"/>
</dbReference>
<name>A0A449AS19_9BACT</name>
<evidence type="ECO:0000256" key="6">
    <source>
        <dbReference type="ARBA" id="ARBA00023146"/>
    </source>
</evidence>
<dbReference type="EC" id="6.1.1.9" evidence="1"/>
<dbReference type="Gene3D" id="3.40.50.620">
    <property type="entry name" value="HUPs"/>
    <property type="match status" value="1"/>
</dbReference>
<keyword evidence="6" id="KW-0030">Aminoacyl-tRNA synthetase</keyword>
<evidence type="ECO:0000256" key="4">
    <source>
        <dbReference type="ARBA" id="ARBA00022840"/>
    </source>
</evidence>
<keyword evidence="8" id="KW-0812">Transmembrane</keyword>
<dbReference type="EMBL" id="LR215021">
    <property type="protein sequence ID" value="VEU69333.1"/>
    <property type="molecule type" value="Genomic_DNA"/>
</dbReference>
<evidence type="ECO:0000313" key="10">
    <source>
        <dbReference type="EMBL" id="VEU69333.1"/>
    </source>
</evidence>
<proteinExistence type="predicted"/>
<evidence type="ECO:0000256" key="7">
    <source>
        <dbReference type="ARBA" id="ARBA00029936"/>
    </source>
</evidence>
<organism evidence="10 11">
    <name type="scientific">Mycoplasmopsis canis</name>
    <dbReference type="NCBI Taxonomy" id="29555"/>
    <lineage>
        <taxon>Bacteria</taxon>
        <taxon>Bacillati</taxon>
        <taxon>Mycoplasmatota</taxon>
        <taxon>Mycoplasmoidales</taxon>
        <taxon>Metamycoplasmataceae</taxon>
        <taxon>Mycoplasmopsis</taxon>
    </lineage>
</organism>
<dbReference type="GO" id="GO:0005524">
    <property type="term" value="F:ATP binding"/>
    <property type="evidence" value="ECO:0007669"/>
    <property type="project" value="UniProtKB-KW"/>
</dbReference>